<evidence type="ECO:0000256" key="7">
    <source>
        <dbReference type="PIRSR" id="PIRSR601461-1"/>
    </source>
</evidence>
<dbReference type="InterPro" id="IPR032799">
    <property type="entry name" value="TAXi_C"/>
</dbReference>
<dbReference type="FunFam" id="2.40.70.10:FF:000016">
    <property type="entry name" value="Probable aspartic protease At2g35615"/>
    <property type="match status" value="1"/>
</dbReference>
<dbReference type="GO" id="GO:0004190">
    <property type="term" value="F:aspartic-type endopeptidase activity"/>
    <property type="evidence" value="ECO:0007669"/>
    <property type="project" value="UniProtKB-KW"/>
</dbReference>
<evidence type="ECO:0000256" key="8">
    <source>
        <dbReference type="SAM" id="Phobius"/>
    </source>
</evidence>
<keyword evidence="5" id="KW-0378">Hydrolase</keyword>
<evidence type="ECO:0000313" key="10">
    <source>
        <dbReference type="Proteomes" id="UP000504610"/>
    </source>
</evidence>
<dbReference type="InterPro" id="IPR021109">
    <property type="entry name" value="Peptidase_aspartic_dom_sf"/>
</dbReference>
<keyword evidence="2 11" id="KW-0645">Protease</keyword>
<proteinExistence type="inferred from homology"/>
<keyword evidence="8" id="KW-1133">Transmembrane helix</keyword>
<keyword evidence="8" id="KW-0472">Membrane</keyword>
<dbReference type="Proteomes" id="UP000504610">
    <property type="component" value="Chromosome 5"/>
</dbReference>
<accession>A0A6J0P8V9</accession>
<dbReference type="InterPro" id="IPR001461">
    <property type="entry name" value="Aspartic_peptidase_A1"/>
</dbReference>
<keyword evidence="8" id="KW-0812">Transmembrane</keyword>
<feature type="active site" evidence="7">
    <location>
        <position position="406"/>
    </location>
</feature>
<evidence type="ECO:0000256" key="2">
    <source>
        <dbReference type="ARBA" id="ARBA00022670"/>
    </source>
</evidence>
<protein>
    <submittedName>
        <fullName evidence="11">Protein ASPARTIC PROTEASE IN GUARD CELL 1</fullName>
    </submittedName>
</protein>
<organism evidence="10 11">
    <name type="scientific">Raphanus sativus</name>
    <name type="common">Radish</name>
    <name type="synonym">Raphanus raphanistrum var. sativus</name>
    <dbReference type="NCBI Taxonomy" id="3726"/>
    <lineage>
        <taxon>Eukaryota</taxon>
        <taxon>Viridiplantae</taxon>
        <taxon>Streptophyta</taxon>
        <taxon>Embryophyta</taxon>
        <taxon>Tracheophyta</taxon>
        <taxon>Spermatophyta</taxon>
        <taxon>Magnoliopsida</taxon>
        <taxon>eudicotyledons</taxon>
        <taxon>Gunneridae</taxon>
        <taxon>Pentapetalae</taxon>
        <taxon>rosids</taxon>
        <taxon>malvids</taxon>
        <taxon>Brassicales</taxon>
        <taxon>Brassicaceae</taxon>
        <taxon>Brassiceae</taxon>
        <taxon>Raphanus</taxon>
    </lineage>
</organism>
<dbReference type="PROSITE" id="PS51767">
    <property type="entry name" value="PEPTIDASE_A1"/>
    <property type="match status" value="1"/>
</dbReference>
<gene>
    <name evidence="11" type="primary">LOC108863475</name>
</gene>
<dbReference type="Gene3D" id="2.40.70.10">
    <property type="entry name" value="Acid Proteases"/>
    <property type="match status" value="2"/>
</dbReference>
<feature type="domain" description="Peptidase A1" evidence="9">
    <location>
        <begin position="189"/>
        <end position="523"/>
    </location>
</feature>
<reference evidence="11" key="2">
    <citation type="submission" date="2025-08" db="UniProtKB">
        <authorList>
            <consortium name="RefSeq"/>
        </authorList>
    </citation>
    <scope>IDENTIFICATION</scope>
    <source>
        <tissue evidence="11">Leaf</tissue>
    </source>
</reference>
<dbReference type="KEGG" id="rsz:108863475"/>
<name>A0A6J0P8V9_RAPSA</name>
<dbReference type="FunFam" id="2.40.70.10:FF:000010">
    <property type="entry name" value="Aspartyl protease family protein 2"/>
    <property type="match status" value="1"/>
</dbReference>
<evidence type="ECO:0000256" key="1">
    <source>
        <dbReference type="ARBA" id="ARBA00007447"/>
    </source>
</evidence>
<dbReference type="GO" id="GO:0003677">
    <property type="term" value="F:DNA binding"/>
    <property type="evidence" value="ECO:0007669"/>
    <property type="project" value="UniProtKB-KW"/>
</dbReference>
<keyword evidence="3" id="KW-0732">Signal</keyword>
<comment type="similarity">
    <text evidence="1">Belongs to the peptidase A1 family.</text>
</comment>
<dbReference type="SUPFAM" id="SSF50630">
    <property type="entry name" value="Acid proteases"/>
    <property type="match status" value="1"/>
</dbReference>
<dbReference type="Pfam" id="PF14543">
    <property type="entry name" value="TAXi_N"/>
    <property type="match status" value="1"/>
</dbReference>
<evidence type="ECO:0000259" key="9">
    <source>
        <dbReference type="PROSITE" id="PS51767"/>
    </source>
</evidence>
<dbReference type="PANTHER" id="PTHR13683">
    <property type="entry name" value="ASPARTYL PROTEASES"/>
    <property type="match status" value="1"/>
</dbReference>
<dbReference type="Pfam" id="PF14541">
    <property type="entry name" value="TAXi_C"/>
    <property type="match status" value="1"/>
</dbReference>
<evidence type="ECO:0000256" key="3">
    <source>
        <dbReference type="ARBA" id="ARBA00022729"/>
    </source>
</evidence>
<evidence type="ECO:0000256" key="4">
    <source>
        <dbReference type="ARBA" id="ARBA00022750"/>
    </source>
</evidence>
<dbReference type="GO" id="GO:0006508">
    <property type="term" value="P:proteolysis"/>
    <property type="evidence" value="ECO:0007669"/>
    <property type="project" value="UniProtKB-KW"/>
</dbReference>
<dbReference type="AlphaFoldDB" id="A0A6J0P8V9"/>
<evidence type="ECO:0000256" key="6">
    <source>
        <dbReference type="ARBA" id="ARBA00023125"/>
    </source>
</evidence>
<keyword evidence="10" id="KW-1185">Reference proteome</keyword>
<feature type="transmembrane region" description="Helical" evidence="8">
    <location>
        <begin position="6"/>
        <end position="27"/>
    </location>
</feature>
<dbReference type="InterPro" id="IPR033121">
    <property type="entry name" value="PEPTIDASE_A1"/>
</dbReference>
<reference evidence="10" key="1">
    <citation type="journal article" date="2019" name="Database">
        <title>The radish genome database (RadishGD): an integrated information resource for radish genomics.</title>
        <authorList>
            <person name="Yu H.J."/>
            <person name="Baek S."/>
            <person name="Lee Y.J."/>
            <person name="Cho A."/>
            <person name="Mun J.H."/>
        </authorList>
    </citation>
    <scope>NUCLEOTIDE SEQUENCE [LARGE SCALE GENOMIC DNA]</scope>
    <source>
        <strain evidence="10">cv. WK10039</strain>
    </source>
</reference>
<dbReference type="InterPro" id="IPR032861">
    <property type="entry name" value="TAXi_N"/>
</dbReference>
<keyword evidence="4" id="KW-0064">Aspartyl protease</keyword>
<dbReference type="RefSeq" id="XP_018493412.2">
    <property type="nucleotide sequence ID" value="XM_018637910.2"/>
</dbReference>
<keyword evidence="6" id="KW-0238">DNA-binding</keyword>
<feature type="active site" evidence="7">
    <location>
        <position position="207"/>
    </location>
</feature>
<evidence type="ECO:0000313" key="11">
    <source>
        <dbReference type="RefSeq" id="XP_018493412.2"/>
    </source>
</evidence>
<sequence length="527" mass="56019">MKAKDSLSSTVFFFIFPISKTFFSLLFNSLSSSLHTMSSARFLSLLSVVTLSLFLTPTDASSRSLPTSHETTELNVVSSLQQTQHILSIDPTRSSLTATTTPESIPVFLNSSSPLSLELHSRDTLLASQHKNYKSLVLSRLERDSSRVASIISKVRLAVEGTDSSETRYQPEELTTPVISGASQGSGEYFSRLGVGTPAKEMYMVLDTGSDVNWIQCKPCSSCYQQSDPIFDPSSSSTYKSLTCSAPRCASLRASACGSGKCLYQVRYGDGSFTVGEYATDTVTFGSSGKVDNVALGCGRHNEGLFTGAAGLLGLGGGALSMTSQIKAKSFSYCLVDRDSGKSSSLDFNSVQIGAGDATAPLLRNSKVDTFYYVGLTGFSVGGRQVSVPSPVFAVDASGGGGVILDCGTAVTRLQTQAYDSLRDAFVKLTADLKRGTSSISLFDTCYDFSSLSTVRVPTVALHFTGGKTLNLPAKNYLIPVDDAGTFCFAFAPTSSQLSIIGNVQQQGTRITYDLANRLIGLSANKC</sequence>
<dbReference type="GeneID" id="108863475"/>
<dbReference type="PANTHER" id="PTHR13683:SF815">
    <property type="entry name" value="PEPTIDASE A1 DOMAIN-CONTAINING PROTEIN"/>
    <property type="match status" value="1"/>
</dbReference>
<evidence type="ECO:0000256" key="5">
    <source>
        <dbReference type="ARBA" id="ARBA00022801"/>
    </source>
</evidence>
<dbReference type="OrthoDB" id="2747330at2759"/>